<gene>
    <name evidence="3" type="ORF">H0185_20340</name>
</gene>
<keyword evidence="2" id="KW-1133">Transmembrane helix</keyword>
<evidence type="ECO:0000313" key="3">
    <source>
        <dbReference type="EMBL" id="MBY0099122.1"/>
    </source>
</evidence>
<comment type="caution">
    <text evidence="3">The sequence shown here is derived from an EMBL/GenBank/DDBJ whole genome shotgun (WGS) entry which is preliminary data.</text>
</comment>
<keyword evidence="4" id="KW-1185">Reference proteome</keyword>
<evidence type="ECO:0000256" key="2">
    <source>
        <dbReference type="SAM" id="Phobius"/>
    </source>
</evidence>
<dbReference type="EMBL" id="JACWFH010000031">
    <property type="protein sequence ID" value="MBY0099122.1"/>
    <property type="molecule type" value="Genomic_DNA"/>
</dbReference>
<keyword evidence="2" id="KW-0472">Membrane</keyword>
<evidence type="ECO:0008006" key="5">
    <source>
        <dbReference type="Google" id="ProtNLM"/>
    </source>
</evidence>
<sequence>MLVEINLLPKKQPRNFKLIGILLGAVLLMLVAGITLLWQGNSYKNELVALDNQIATTQQLVQIQQEKVVSDQASNSVATLETAVKWASEDPLKTVPIIKHVTALLPKRGFIENISYAESGTVNLTVQFDTSKEAAYYLKTLLDSEWFEAVTLSSVSTSEPATAESSSTETQENTDGDEAPETSEDENTTDTEPEKEVEESKTNTDIVPRYIGQYQLTLNRKYINAEQNNKNSVATSEGGEES</sequence>
<feature type="compositionally biased region" description="Basic and acidic residues" evidence="1">
    <location>
        <begin position="192"/>
        <end position="202"/>
    </location>
</feature>
<protein>
    <recommendedName>
        <fullName evidence="5">Fimbrial assembly protein</fullName>
    </recommendedName>
</protein>
<proteinExistence type="predicted"/>
<organism evidence="3 4">
    <name type="scientific">Mesobacillus maritimus</name>
    <dbReference type="NCBI Taxonomy" id="1643336"/>
    <lineage>
        <taxon>Bacteria</taxon>
        <taxon>Bacillati</taxon>
        <taxon>Bacillota</taxon>
        <taxon>Bacilli</taxon>
        <taxon>Bacillales</taxon>
        <taxon>Bacillaceae</taxon>
        <taxon>Mesobacillus</taxon>
    </lineage>
</organism>
<dbReference type="Proteomes" id="UP000769780">
    <property type="component" value="Unassembled WGS sequence"/>
</dbReference>
<dbReference type="RefSeq" id="WP_221875331.1">
    <property type="nucleotide sequence ID" value="NZ_JACWFH010000031.1"/>
</dbReference>
<feature type="compositionally biased region" description="Low complexity" evidence="1">
    <location>
        <begin position="155"/>
        <end position="171"/>
    </location>
</feature>
<reference evidence="3 4" key="1">
    <citation type="submission" date="2020-07" db="EMBL/GenBank/DDBJ databases">
        <title>Fungal Genomes of the International Space Station.</title>
        <authorList>
            <person name="Seuylemezian A."/>
            <person name="Singh N.K."/>
            <person name="Wood J."/>
            <person name="Venkateswaran K."/>
        </authorList>
    </citation>
    <scope>NUCLEOTIDE SEQUENCE [LARGE SCALE GENOMIC DNA]</scope>
    <source>
        <strain evidence="3 4">PL-B2</strain>
    </source>
</reference>
<feature type="transmembrane region" description="Helical" evidence="2">
    <location>
        <begin position="18"/>
        <end position="38"/>
    </location>
</feature>
<feature type="compositionally biased region" description="Acidic residues" evidence="1">
    <location>
        <begin position="172"/>
        <end position="191"/>
    </location>
</feature>
<accession>A0ABS7KA29</accession>
<name>A0ABS7KA29_9BACI</name>
<feature type="region of interest" description="Disordered" evidence="1">
    <location>
        <begin position="155"/>
        <end position="209"/>
    </location>
</feature>
<keyword evidence="2" id="KW-0812">Transmembrane</keyword>
<evidence type="ECO:0000256" key="1">
    <source>
        <dbReference type="SAM" id="MobiDB-lite"/>
    </source>
</evidence>
<evidence type="ECO:0000313" key="4">
    <source>
        <dbReference type="Proteomes" id="UP000769780"/>
    </source>
</evidence>